<dbReference type="PANTHER" id="PTHR34475:SF1">
    <property type="entry name" value="CYTOSKELETON PROTEIN RODZ"/>
    <property type="match status" value="1"/>
</dbReference>
<organism evidence="4 5">
    <name type="scientific">Cytobacillus depressus</name>
    <dbReference type="NCBI Taxonomy" id="1602942"/>
    <lineage>
        <taxon>Bacteria</taxon>
        <taxon>Bacillati</taxon>
        <taxon>Bacillota</taxon>
        <taxon>Bacilli</taxon>
        <taxon>Bacillales</taxon>
        <taxon>Bacillaceae</taxon>
        <taxon>Cytobacillus</taxon>
    </lineage>
</organism>
<keyword evidence="5" id="KW-1185">Reference proteome</keyword>
<proteinExistence type="predicted"/>
<protein>
    <submittedName>
        <fullName evidence="4">Helix-turn-helix domain-containing protein</fullName>
    </submittedName>
</protein>
<dbReference type="PANTHER" id="PTHR34475">
    <property type="match status" value="1"/>
</dbReference>
<dbReference type="CDD" id="cd00093">
    <property type="entry name" value="HTH_XRE"/>
    <property type="match status" value="1"/>
</dbReference>
<evidence type="ECO:0000256" key="1">
    <source>
        <dbReference type="SAM" id="MobiDB-lite"/>
    </source>
</evidence>
<keyword evidence="2" id="KW-0812">Transmembrane</keyword>
<accession>A0A6L3VDI2</accession>
<evidence type="ECO:0000259" key="3">
    <source>
        <dbReference type="Pfam" id="PF13464"/>
    </source>
</evidence>
<feature type="compositionally biased region" description="Basic and acidic residues" evidence="1">
    <location>
        <begin position="156"/>
        <end position="174"/>
    </location>
</feature>
<reference evidence="4 5" key="1">
    <citation type="journal article" date="2016" name="Antonie Van Leeuwenhoek">
        <title>Bacillus depressus sp. nov., isolated from soil of a sunflower field.</title>
        <authorList>
            <person name="Wei X."/>
            <person name="Xin D."/>
            <person name="Xin Y."/>
            <person name="Zhang H."/>
            <person name="Wang T."/>
            <person name="Zhang J."/>
        </authorList>
    </citation>
    <scope>NUCLEOTIDE SEQUENCE [LARGE SCALE GENOMIC DNA]</scope>
    <source>
        <strain evidence="4 5">BZ1</strain>
    </source>
</reference>
<dbReference type="EMBL" id="WBOS01000002">
    <property type="protein sequence ID" value="KAB2337580.1"/>
    <property type="molecule type" value="Genomic_DNA"/>
</dbReference>
<dbReference type="GO" id="GO:0003677">
    <property type="term" value="F:DNA binding"/>
    <property type="evidence" value="ECO:0007669"/>
    <property type="project" value="InterPro"/>
</dbReference>
<dbReference type="Pfam" id="PF13413">
    <property type="entry name" value="HTH_25"/>
    <property type="match status" value="1"/>
</dbReference>
<dbReference type="OrthoDB" id="9797543at2"/>
<keyword evidence="2" id="KW-0472">Membrane</keyword>
<dbReference type="InterPro" id="IPR001387">
    <property type="entry name" value="Cro/C1-type_HTH"/>
</dbReference>
<feature type="domain" description="Cytoskeleton protein RodZ-like C-terminal" evidence="3">
    <location>
        <begin position="218"/>
        <end position="288"/>
    </location>
</feature>
<evidence type="ECO:0000313" key="4">
    <source>
        <dbReference type="EMBL" id="KAB2337580.1"/>
    </source>
</evidence>
<dbReference type="InterPro" id="IPR050400">
    <property type="entry name" value="Bact_Cytoskel_RodZ"/>
</dbReference>
<dbReference type="SUPFAM" id="SSF47413">
    <property type="entry name" value="lambda repressor-like DNA-binding domains"/>
    <property type="match status" value="1"/>
</dbReference>
<dbReference type="Gene3D" id="1.10.260.40">
    <property type="entry name" value="lambda repressor-like DNA-binding domains"/>
    <property type="match status" value="1"/>
</dbReference>
<evidence type="ECO:0000256" key="2">
    <source>
        <dbReference type="SAM" id="Phobius"/>
    </source>
</evidence>
<feature type="region of interest" description="Disordered" evidence="1">
    <location>
        <begin position="137"/>
        <end position="198"/>
    </location>
</feature>
<comment type="caution">
    <text evidence="4">The sequence shown here is derived from an EMBL/GenBank/DDBJ whole genome shotgun (WGS) entry which is preliminary data.</text>
</comment>
<gene>
    <name evidence="4" type="ORF">F7731_08205</name>
</gene>
<keyword evidence="2" id="KW-1133">Transmembrane helix</keyword>
<feature type="compositionally biased region" description="Basic and acidic residues" evidence="1">
    <location>
        <begin position="181"/>
        <end position="191"/>
    </location>
</feature>
<dbReference type="RefSeq" id="WP_151534275.1">
    <property type="nucleotide sequence ID" value="NZ_WBOS01000002.1"/>
</dbReference>
<dbReference type="Pfam" id="PF13464">
    <property type="entry name" value="RodZ_C"/>
    <property type="match status" value="1"/>
</dbReference>
<feature type="transmembrane region" description="Helical" evidence="2">
    <location>
        <begin position="107"/>
        <end position="128"/>
    </location>
</feature>
<sequence>MSELGNKLKEARLAKELSLDDLQVATKIQKRYLIGIEEGNYSLMPGPFYVRAFIKQYAEAVGLEPEELFEQYKSEIPSTINEDIPEKLSRVQSRKNLNNNGSKVFDILPKILIAVFLIAAAAVAYYFVAKKGDGNEALDPANKSGSEQVNLEESEGFAKDDGKALEEEPAKNNEETGVNDKTQEETPETKQEISVVESSGKNTTYEVKNADKFELKVVSTGETWVNILNGKGTSFFQGTLKKGGIESQTLDFSKETEAKIIVGNSSQTEIYVNDEKVEFAIDPAKSVRQDITIRYLPSIE</sequence>
<dbReference type="InterPro" id="IPR010982">
    <property type="entry name" value="Lambda_DNA-bd_dom_sf"/>
</dbReference>
<name>A0A6L3VDI2_9BACI</name>
<dbReference type="Proteomes" id="UP000481030">
    <property type="component" value="Unassembled WGS sequence"/>
</dbReference>
<evidence type="ECO:0000313" key="5">
    <source>
        <dbReference type="Proteomes" id="UP000481030"/>
    </source>
</evidence>
<dbReference type="AlphaFoldDB" id="A0A6L3VDI2"/>
<dbReference type="InterPro" id="IPR025194">
    <property type="entry name" value="RodZ-like_C"/>
</dbReference>